<reference evidence="7 8" key="1">
    <citation type="submission" date="2017-05" db="EMBL/GenBank/DDBJ databases">
        <authorList>
            <person name="Varghese N."/>
            <person name="Submissions S."/>
        </authorList>
    </citation>
    <scope>NUCLEOTIDE SEQUENCE [LARGE SCALE GENOMIC DNA]</scope>
    <source>
        <strain evidence="7 8">DSM 25457</strain>
    </source>
</reference>
<dbReference type="RefSeq" id="WP_283434076.1">
    <property type="nucleotide sequence ID" value="NZ_FXUG01000011.1"/>
</dbReference>
<proteinExistence type="predicted"/>
<evidence type="ECO:0000256" key="5">
    <source>
        <dbReference type="ARBA" id="ARBA00023136"/>
    </source>
</evidence>
<keyword evidence="5" id="KW-0472">Membrane</keyword>
<evidence type="ECO:0000256" key="6">
    <source>
        <dbReference type="ARBA" id="ARBA00023315"/>
    </source>
</evidence>
<dbReference type="EMBL" id="FXUG01000011">
    <property type="protein sequence ID" value="SMP68782.1"/>
    <property type="molecule type" value="Genomic_DNA"/>
</dbReference>
<dbReference type="PANTHER" id="PTHR30606">
    <property type="entry name" value="LIPID A BIOSYNTHESIS LAUROYL ACYLTRANSFERASE"/>
    <property type="match status" value="1"/>
</dbReference>
<accession>A0ABY1QGL1</accession>
<evidence type="ECO:0000256" key="2">
    <source>
        <dbReference type="ARBA" id="ARBA00022475"/>
    </source>
</evidence>
<dbReference type="InterPro" id="IPR004960">
    <property type="entry name" value="LipA_acyltrans"/>
</dbReference>
<evidence type="ECO:0000256" key="3">
    <source>
        <dbReference type="ARBA" id="ARBA00022519"/>
    </source>
</evidence>
<evidence type="ECO:0000313" key="7">
    <source>
        <dbReference type="EMBL" id="SMP68782.1"/>
    </source>
</evidence>
<dbReference type="PANTHER" id="PTHR30606:SF10">
    <property type="entry name" value="PHOSPHATIDYLINOSITOL MANNOSIDE ACYLTRANSFERASE"/>
    <property type="match status" value="1"/>
</dbReference>
<sequence>MKAWLQTLVDFTAYCLVRGLVAMIQILPLDMGDHLCRGLAWMLSGPLPVRKKVIENTLNQIFPGLDDDRKHQLTLSMWHHLMLMVCEVAWAQRRLHRANWQDHVSFRGNRGMLQASFSERPAVMVSGHFGHFEIGSYTMGLMGLRTLAIARTLDNRFLHRWVERFRGAKGQEIVDKNGCAPIVDSHLRHGGTLSLLADQHAGEKGLWVNFCGVPASCHKALALFSLANDAPMLAVFTRRINGRPMQFESTLLATADPRPDANGNVDPNCESVETLTNWYCRQLEIMIDLAPEQYWWLHRRWRTPSARAAKRIAKKWPQLARAA</sequence>
<gene>
    <name evidence="7" type="ORF">SAMN06265222_111110</name>
</gene>
<dbReference type="Pfam" id="PF03279">
    <property type="entry name" value="Lip_A_acyltrans"/>
    <property type="match status" value="1"/>
</dbReference>
<name>A0ABY1QGL1_9BACT</name>
<evidence type="ECO:0000256" key="1">
    <source>
        <dbReference type="ARBA" id="ARBA00004533"/>
    </source>
</evidence>
<keyword evidence="6" id="KW-0012">Acyltransferase</keyword>
<comment type="subcellular location">
    <subcellularLocation>
        <location evidence="1">Cell inner membrane</location>
    </subcellularLocation>
</comment>
<keyword evidence="8" id="KW-1185">Reference proteome</keyword>
<organism evidence="7 8">
    <name type="scientific">Neorhodopirellula lusitana</name>
    <dbReference type="NCBI Taxonomy" id="445327"/>
    <lineage>
        <taxon>Bacteria</taxon>
        <taxon>Pseudomonadati</taxon>
        <taxon>Planctomycetota</taxon>
        <taxon>Planctomycetia</taxon>
        <taxon>Pirellulales</taxon>
        <taxon>Pirellulaceae</taxon>
        <taxon>Neorhodopirellula</taxon>
    </lineage>
</organism>
<dbReference type="Proteomes" id="UP001158067">
    <property type="component" value="Unassembled WGS sequence"/>
</dbReference>
<comment type="caution">
    <text evidence="7">The sequence shown here is derived from an EMBL/GenBank/DDBJ whole genome shotgun (WGS) entry which is preliminary data.</text>
</comment>
<evidence type="ECO:0000256" key="4">
    <source>
        <dbReference type="ARBA" id="ARBA00022679"/>
    </source>
</evidence>
<evidence type="ECO:0000313" key="8">
    <source>
        <dbReference type="Proteomes" id="UP001158067"/>
    </source>
</evidence>
<keyword evidence="3" id="KW-0997">Cell inner membrane</keyword>
<dbReference type="CDD" id="cd07984">
    <property type="entry name" value="LPLAT_LABLAT-like"/>
    <property type="match status" value="1"/>
</dbReference>
<protein>
    <submittedName>
        <fullName evidence="7">KDO2-lipid IV(A) lauroyltransferase</fullName>
    </submittedName>
</protein>
<keyword evidence="4" id="KW-0808">Transferase</keyword>
<keyword evidence="2" id="KW-1003">Cell membrane</keyword>